<comment type="caution">
    <text evidence="1">The sequence shown here is derived from an EMBL/GenBank/DDBJ whole genome shotgun (WGS) entry which is preliminary data.</text>
</comment>
<dbReference type="InterPro" id="IPR023164">
    <property type="entry name" value="YqgQ-like_sf"/>
</dbReference>
<accession>A0A317L0D9</accession>
<dbReference type="OrthoDB" id="2361671at2"/>
<dbReference type="SUPFAM" id="SSF158379">
    <property type="entry name" value="YqgQ-like"/>
    <property type="match status" value="1"/>
</dbReference>
<dbReference type="EMBL" id="QGTD01000008">
    <property type="protein sequence ID" value="PWU68520.1"/>
    <property type="molecule type" value="Genomic_DNA"/>
</dbReference>
<evidence type="ECO:0000313" key="2">
    <source>
        <dbReference type="Proteomes" id="UP000245624"/>
    </source>
</evidence>
<dbReference type="AlphaFoldDB" id="A0A317L0D9"/>
<proteinExistence type="predicted"/>
<organism evidence="1 2">
    <name type="scientific">Gracilibacillus dipsosauri</name>
    <dbReference type="NCBI Taxonomy" id="178340"/>
    <lineage>
        <taxon>Bacteria</taxon>
        <taxon>Bacillati</taxon>
        <taxon>Bacillota</taxon>
        <taxon>Bacilli</taxon>
        <taxon>Bacillales</taxon>
        <taxon>Bacillaceae</taxon>
        <taxon>Gracilibacillus</taxon>
    </lineage>
</organism>
<name>A0A317L0D9_9BACI</name>
<gene>
    <name evidence="1" type="ORF">DLJ74_08770</name>
</gene>
<reference evidence="1 2" key="1">
    <citation type="submission" date="2018-05" db="EMBL/GenBank/DDBJ databases">
        <title>Genomic analysis of Gracilibacillus dipsosauri DD1 reveals novel features of a salt-tolerant amylase.</title>
        <authorList>
            <person name="Deutch C.E."/>
            <person name="Yang S."/>
        </authorList>
    </citation>
    <scope>NUCLEOTIDE SEQUENCE [LARGE SCALE GENOMIC DNA]</scope>
    <source>
        <strain evidence="1 2">DD1</strain>
    </source>
</reference>
<dbReference type="RefSeq" id="WP_054788872.1">
    <property type="nucleotide sequence ID" value="NZ_JAJUIE010000002.1"/>
</dbReference>
<dbReference type="Pfam" id="PF06014">
    <property type="entry name" value="YqgQ-like"/>
    <property type="match status" value="1"/>
</dbReference>
<keyword evidence="2" id="KW-1185">Reference proteome</keyword>
<dbReference type="Gene3D" id="1.10.287.760">
    <property type="entry name" value="YqgQ-like"/>
    <property type="match status" value="1"/>
</dbReference>
<protein>
    <submittedName>
        <fullName evidence="1">DUF910 domain-containing protein</fullName>
    </submittedName>
</protein>
<dbReference type="InterPro" id="IPR009256">
    <property type="entry name" value="YqgQ-like"/>
</dbReference>
<dbReference type="Proteomes" id="UP000245624">
    <property type="component" value="Unassembled WGS sequence"/>
</dbReference>
<evidence type="ECO:0000313" key="1">
    <source>
        <dbReference type="EMBL" id="PWU68520.1"/>
    </source>
</evidence>
<sequence length="66" mass="7712">MKSVYDVRQLLKQFGTIIYIGDRLADLEMMEIEIRELYNTKAISKEQFMQAISILKQEIDIESRGG</sequence>